<dbReference type="Gene3D" id="3.30.565.40">
    <property type="entry name" value="Fervidobacterium nodosum Rt17-B1 like"/>
    <property type="match status" value="1"/>
</dbReference>
<gene>
    <name evidence="3" type="ORF">GO620_007465</name>
</gene>
<dbReference type="Pfam" id="PF13739">
    <property type="entry name" value="PdaC"/>
    <property type="match status" value="1"/>
</dbReference>
<dbReference type="InterPro" id="IPR021729">
    <property type="entry name" value="DUF3298"/>
</dbReference>
<reference evidence="3 4" key="1">
    <citation type="submission" date="2020-12" db="EMBL/GenBank/DDBJ databases">
        <title>HMF7856_wgs.fasta genome submission.</title>
        <authorList>
            <person name="Kang H."/>
            <person name="Kim H."/>
            <person name="Joh K."/>
        </authorList>
    </citation>
    <scope>NUCLEOTIDE SEQUENCE [LARGE SCALE GENOMIC DNA]</scope>
    <source>
        <strain evidence="3 4">HMF7856</strain>
    </source>
</reference>
<feature type="domain" description="Deacetylase PdaC" evidence="2">
    <location>
        <begin position="55"/>
        <end position="153"/>
    </location>
</feature>
<dbReference type="AlphaFoldDB" id="A0A6I4HWM4"/>
<name>A0A6I4HWM4_9SPHI</name>
<organism evidence="3 4">
    <name type="scientific">Mucilaginibacter ginkgonis</name>
    <dbReference type="NCBI Taxonomy" id="2682091"/>
    <lineage>
        <taxon>Bacteria</taxon>
        <taxon>Pseudomonadati</taxon>
        <taxon>Bacteroidota</taxon>
        <taxon>Sphingobacteriia</taxon>
        <taxon>Sphingobacteriales</taxon>
        <taxon>Sphingobacteriaceae</taxon>
        <taxon>Mucilaginibacter</taxon>
    </lineage>
</organism>
<evidence type="ECO:0000313" key="4">
    <source>
        <dbReference type="Proteomes" id="UP000429232"/>
    </source>
</evidence>
<sequence>MKNPITFLLAAASLLLYACGGKVRNPTHPDVARDTLAYSYKTLKQRADDCGDKPDSTCTVIKIIYPEFRSAPILNDTLKRRLVSFAYLQEKPDTSFSSSADKFMKAYKDDIKTTGRKDMFYTAQTTATVIRQDSALTTIEIKSYQYTGGAHGSSSTTFLNWNTKTHKELKLADVLVEGYLPKLNAVAEKIFRKSENLTDTSSLARDYFFKDAKFSVNNNFLITPVGIRFLYNEYEIKPYAAGQTDLFVPYTKIKGLLKPNTVTSQYLH</sequence>
<evidence type="ECO:0000313" key="3">
    <source>
        <dbReference type="EMBL" id="QQL51275.1"/>
    </source>
</evidence>
<keyword evidence="4" id="KW-1185">Reference proteome</keyword>
<dbReference type="PROSITE" id="PS51257">
    <property type="entry name" value="PROKAR_LIPOPROTEIN"/>
    <property type="match status" value="1"/>
</dbReference>
<evidence type="ECO:0000259" key="1">
    <source>
        <dbReference type="Pfam" id="PF11738"/>
    </source>
</evidence>
<evidence type="ECO:0000259" key="2">
    <source>
        <dbReference type="Pfam" id="PF13739"/>
    </source>
</evidence>
<dbReference type="Proteomes" id="UP000429232">
    <property type="component" value="Chromosome"/>
</dbReference>
<dbReference type="InterPro" id="IPR025303">
    <property type="entry name" value="PdaC"/>
</dbReference>
<dbReference type="EMBL" id="CP066775">
    <property type="protein sequence ID" value="QQL51275.1"/>
    <property type="molecule type" value="Genomic_DNA"/>
</dbReference>
<feature type="domain" description="DUF3298" evidence="1">
    <location>
        <begin position="173"/>
        <end position="250"/>
    </location>
</feature>
<protein>
    <submittedName>
        <fullName evidence="3">DUF3298 and DUF4163 domain-containing protein</fullName>
    </submittedName>
</protein>
<dbReference type="Gene3D" id="3.90.640.20">
    <property type="entry name" value="Heat-shock cognate protein, ATPase"/>
    <property type="match status" value="1"/>
</dbReference>
<dbReference type="InterPro" id="IPR037126">
    <property type="entry name" value="PdaC/RsiV-like_sf"/>
</dbReference>
<dbReference type="KEGG" id="mgik:GO620_007465"/>
<dbReference type="Pfam" id="PF11738">
    <property type="entry name" value="DUF3298"/>
    <property type="match status" value="1"/>
</dbReference>
<proteinExistence type="predicted"/>
<dbReference type="RefSeq" id="WP_157523868.1">
    <property type="nucleotide sequence ID" value="NZ_CP066775.1"/>
</dbReference>
<accession>A0A6I4HWM4</accession>